<dbReference type="EMBL" id="CP032096">
    <property type="protein sequence ID" value="QBZ84112.1"/>
    <property type="molecule type" value="Genomic_DNA"/>
</dbReference>
<protein>
    <submittedName>
        <fullName evidence="1">YKOF-like protein</fullName>
    </submittedName>
</protein>
<dbReference type="Gene3D" id="3.30.70.930">
    <property type="match status" value="1"/>
</dbReference>
<reference evidence="1 2" key="1">
    <citation type="submission" date="2018-08" db="EMBL/GenBank/DDBJ databases">
        <title>Horizontal acquisition of hydrogen conversion ability and other habitat adaptations in Hydrogenovibrio crunogenus strains.</title>
        <authorList>
            <person name="Gonnella G."/>
            <person name="Adam N."/>
            <person name="Perner M."/>
        </authorList>
    </citation>
    <scope>NUCLEOTIDE SEQUENCE [LARGE SCALE GENOMIC DNA]</scope>
    <source>
        <strain evidence="1 2">SP-41</strain>
    </source>
</reference>
<dbReference type="Proteomes" id="UP000296201">
    <property type="component" value="Chromosome"/>
</dbReference>
<dbReference type="InterPro" id="IPR029756">
    <property type="entry name" value="MTH1187/YkoF-like"/>
</dbReference>
<sequence>MLASIDISMYPLQEQYCQPILYFIASLERHESIRIEKNAMSTQIFGDYRILMAALTEDIEQVLQQNPKTIFVLKLLGTDRSKADIEHCGNA</sequence>
<dbReference type="OrthoDB" id="164222at2"/>
<dbReference type="SUPFAM" id="SSF89957">
    <property type="entry name" value="MTH1187/YkoF-like"/>
    <property type="match status" value="1"/>
</dbReference>
<dbReference type="AlphaFoldDB" id="A0A4P7P3Y8"/>
<organism evidence="1 2">
    <name type="scientific">Hydrogenovibrio crunogenus</name>
    <dbReference type="NCBI Taxonomy" id="39765"/>
    <lineage>
        <taxon>Bacteria</taxon>
        <taxon>Pseudomonadati</taxon>
        <taxon>Pseudomonadota</taxon>
        <taxon>Gammaproteobacteria</taxon>
        <taxon>Thiotrichales</taxon>
        <taxon>Piscirickettsiaceae</taxon>
        <taxon>Hydrogenovibrio</taxon>
    </lineage>
</organism>
<evidence type="ECO:0000313" key="1">
    <source>
        <dbReference type="EMBL" id="QBZ84112.1"/>
    </source>
</evidence>
<name>A0A4P7P3Y8_9GAMM</name>
<dbReference type="RefSeq" id="WP_135796675.1">
    <property type="nucleotide sequence ID" value="NZ_CP032096.1"/>
</dbReference>
<gene>
    <name evidence="1" type="ORF">GHNINEIG_02187</name>
</gene>
<keyword evidence="2" id="KW-1185">Reference proteome</keyword>
<evidence type="ECO:0000313" key="2">
    <source>
        <dbReference type="Proteomes" id="UP000296201"/>
    </source>
</evidence>
<proteinExistence type="predicted"/>
<accession>A0A4P7P3Y8</accession>